<dbReference type="InterPro" id="IPR024370">
    <property type="entry name" value="PBP_domain"/>
</dbReference>
<keyword evidence="2" id="KW-0813">Transport</keyword>
<proteinExistence type="inferred from homology"/>
<dbReference type="AlphaFoldDB" id="A0AA39CTW8"/>
<protein>
    <recommendedName>
        <fullName evidence="4">PBP domain-containing protein</fullName>
    </recommendedName>
</protein>
<dbReference type="InterPro" id="IPR050962">
    <property type="entry name" value="Phosphate-bind_PstS"/>
</dbReference>
<evidence type="ECO:0000256" key="3">
    <source>
        <dbReference type="ARBA" id="ARBA00022592"/>
    </source>
</evidence>
<dbReference type="CDD" id="cd13565">
    <property type="entry name" value="PBP2_PstS"/>
    <property type="match status" value="1"/>
</dbReference>
<comment type="similarity">
    <text evidence="1">Belongs to the PstS family.</text>
</comment>
<dbReference type="Gene3D" id="3.40.190.10">
    <property type="entry name" value="Periplasmic binding protein-like II"/>
    <property type="match status" value="2"/>
</dbReference>
<evidence type="ECO:0000256" key="1">
    <source>
        <dbReference type="ARBA" id="ARBA00008725"/>
    </source>
</evidence>
<accession>A0AA39CTW8</accession>
<dbReference type="PANTHER" id="PTHR42996">
    <property type="entry name" value="PHOSPHATE-BINDING PROTEIN PSTS"/>
    <property type="match status" value="1"/>
</dbReference>
<dbReference type="PANTHER" id="PTHR42996:SF1">
    <property type="entry name" value="PHOSPHATE-BINDING PROTEIN PSTS"/>
    <property type="match status" value="1"/>
</dbReference>
<feature type="domain" description="PBP" evidence="4">
    <location>
        <begin position="52"/>
        <end position="336"/>
    </location>
</feature>
<dbReference type="NCBIfam" id="TIGR00975">
    <property type="entry name" value="3a0107s03"/>
    <property type="match status" value="1"/>
</dbReference>
<dbReference type="PIRSF" id="PIRSF002756">
    <property type="entry name" value="PstS"/>
    <property type="match status" value="1"/>
</dbReference>
<evidence type="ECO:0000259" key="4">
    <source>
        <dbReference type="Pfam" id="PF12849"/>
    </source>
</evidence>
<keyword evidence="3" id="KW-0592">Phosphate transport</keyword>
<dbReference type="InterPro" id="IPR005673">
    <property type="entry name" value="ABC_phos-bd_PstS"/>
</dbReference>
<dbReference type="NCBIfam" id="NF008171">
    <property type="entry name" value="PRK10918.1"/>
    <property type="match status" value="1"/>
</dbReference>
<name>A0AA39CTW8_9EURO</name>
<evidence type="ECO:0000256" key="2">
    <source>
        <dbReference type="ARBA" id="ARBA00022448"/>
    </source>
</evidence>
<dbReference type="GO" id="GO:0043190">
    <property type="term" value="C:ATP-binding cassette (ABC) transporter complex"/>
    <property type="evidence" value="ECO:0007669"/>
    <property type="project" value="InterPro"/>
</dbReference>
<organism evidence="5">
    <name type="scientific">Knufia peltigerae</name>
    <dbReference type="NCBI Taxonomy" id="1002370"/>
    <lineage>
        <taxon>Eukaryota</taxon>
        <taxon>Fungi</taxon>
        <taxon>Dikarya</taxon>
        <taxon>Ascomycota</taxon>
        <taxon>Pezizomycotina</taxon>
        <taxon>Eurotiomycetes</taxon>
        <taxon>Chaetothyriomycetidae</taxon>
        <taxon>Chaetothyriales</taxon>
        <taxon>Trichomeriaceae</taxon>
        <taxon>Knufia</taxon>
    </lineage>
</organism>
<reference evidence="5" key="1">
    <citation type="submission" date="2022-10" db="EMBL/GenBank/DDBJ databases">
        <title>Culturing micro-colonial fungi from biological soil crusts in the Mojave desert and describing Neophaeococcomyces mojavensis, and introducing the new genera and species Taxawa tesnikishii.</title>
        <authorList>
            <person name="Kurbessoian T."/>
            <person name="Stajich J.E."/>
        </authorList>
    </citation>
    <scope>NUCLEOTIDE SEQUENCE</scope>
    <source>
        <strain evidence="5">TK_35</strain>
    </source>
</reference>
<evidence type="ECO:0000313" key="5">
    <source>
        <dbReference type="EMBL" id="KAJ9624691.1"/>
    </source>
</evidence>
<comment type="caution">
    <text evidence="5">The sequence shown here is derived from an EMBL/GenBank/DDBJ whole genome shotgun (WGS) entry which is preliminary data.</text>
</comment>
<dbReference type="GO" id="GO:0042301">
    <property type="term" value="F:phosphate ion binding"/>
    <property type="evidence" value="ECO:0007669"/>
    <property type="project" value="InterPro"/>
</dbReference>
<dbReference type="SUPFAM" id="SSF53850">
    <property type="entry name" value="Periplasmic binding protein-like II"/>
    <property type="match status" value="1"/>
</dbReference>
<dbReference type="GO" id="GO:0035435">
    <property type="term" value="P:phosphate ion transmembrane transport"/>
    <property type="evidence" value="ECO:0007669"/>
    <property type="project" value="InterPro"/>
</dbReference>
<gene>
    <name evidence="5" type="ORF">H2204_010733</name>
</gene>
<sequence>MTDAGVSWNRYGMCTETSGSRPSTTPGVSPVIHAFKSRAAVAILAASSVFAANAADVTGAGASFIYPVMSKWSADYSTATGKKVNYQSIGSGGGIAQIKAATVDFGSSDAPLKPEELAAAGLAQFPSVIGGVVPVINVAGVAPGALKLDGPTLANIFLGKITTWNDPAIAALNSGLTLPSGKITIVHRSDGSGTTFNFVNYLSKVSPEWKSKVGEGTSVQWPAGIGGKGNEGVAAYVKQIKGGIGYVELSYALQNKMSYAAMKNAAGKIVQPSDASFSAAAASADWANARDFYLVMTNAPGADAWPITATNFILVRKQPKNVAGAKATQEFFRWVYKNGDAQAKQLDYVPLPDALVRQIETYWTQNLKY</sequence>
<dbReference type="Pfam" id="PF12849">
    <property type="entry name" value="PBP_like_2"/>
    <property type="match status" value="1"/>
</dbReference>
<dbReference type="EMBL" id="JAPDRN010000092">
    <property type="protein sequence ID" value="KAJ9624691.1"/>
    <property type="molecule type" value="Genomic_DNA"/>
</dbReference>